<name>X0PYJ8_RHOWR</name>
<organism evidence="2 3">
    <name type="scientific">Rhodococcus wratislaviensis NBRC 100605</name>
    <dbReference type="NCBI Taxonomy" id="1219028"/>
    <lineage>
        <taxon>Bacteria</taxon>
        <taxon>Bacillati</taxon>
        <taxon>Actinomycetota</taxon>
        <taxon>Actinomycetes</taxon>
        <taxon>Mycobacteriales</taxon>
        <taxon>Nocardiaceae</taxon>
        <taxon>Rhodococcus</taxon>
    </lineage>
</organism>
<dbReference type="AlphaFoldDB" id="X0PYJ8"/>
<dbReference type="EMBL" id="BAWF01000055">
    <property type="protein sequence ID" value="GAF48563.1"/>
    <property type="molecule type" value="Genomic_DNA"/>
</dbReference>
<sequence>MRPQPDGARPKTHIAHSPPAATGTQRRSTRPRPHTHTRRNAATTDAPLRQPAKRHLAATCNILNPHTRNAPPASELEQAFAFRPQRHCNATACATVSVHAREIRNLTATGAARPRATTNPEPERTIRT</sequence>
<comment type="caution">
    <text evidence="2">The sequence shown here is derived from an EMBL/GenBank/DDBJ whole genome shotgun (WGS) entry which is preliminary data.</text>
</comment>
<reference evidence="2 3" key="1">
    <citation type="submission" date="2014-02" db="EMBL/GenBank/DDBJ databases">
        <title>Whole genome shotgun sequence of Rhodococcus wratislaviensis NBRC 100605.</title>
        <authorList>
            <person name="Hosoyama A."/>
            <person name="Tsuchikane K."/>
            <person name="Yoshida I."/>
            <person name="Ohji S."/>
            <person name="Ichikawa N."/>
            <person name="Yamazoe A."/>
            <person name="Fujita N."/>
        </authorList>
    </citation>
    <scope>NUCLEOTIDE SEQUENCE [LARGE SCALE GENOMIC DNA]</scope>
    <source>
        <strain evidence="2 3">NBRC 100605</strain>
    </source>
</reference>
<feature type="compositionally biased region" description="Low complexity" evidence="1">
    <location>
        <begin position="107"/>
        <end position="118"/>
    </location>
</feature>
<protein>
    <submittedName>
        <fullName evidence="2">Uncharacterized protein</fullName>
    </submittedName>
</protein>
<evidence type="ECO:0000313" key="2">
    <source>
        <dbReference type="EMBL" id="GAF48563.1"/>
    </source>
</evidence>
<accession>X0PYJ8</accession>
<proteinExistence type="predicted"/>
<feature type="region of interest" description="Disordered" evidence="1">
    <location>
        <begin position="1"/>
        <end position="52"/>
    </location>
</feature>
<evidence type="ECO:0000313" key="3">
    <source>
        <dbReference type="Proteomes" id="UP000019491"/>
    </source>
</evidence>
<dbReference type="Proteomes" id="UP000019491">
    <property type="component" value="Unassembled WGS sequence"/>
</dbReference>
<evidence type="ECO:0000256" key="1">
    <source>
        <dbReference type="SAM" id="MobiDB-lite"/>
    </source>
</evidence>
<gene>
    <name evidence="2" type="ORF">RW1_055_00590</name>
</gene>
<feature type="region of interest" description="Disordered" evidence="1">
    <location>
        <begin position="107"/>
        <end position="128"/>
    </location>
</feature>
<keyword evidence="3" id="KW-1185">Reference proteome</keyword>
<feature type="compositionally biased region" description="Basic residues" evidence="1">
    <location>
        <begin position="27"/>
        <end position="39"/>
    </location>
</feature>